<evidence type="ECO:0000259" key="5">
    <source>
        <dbReference type="PROSITE" id="PS50931"/>
    </source>
</evidence>
<dbReference type="SUPFAM" id="SSF53850">
    <property type="entry name" value="Periplasmic binding protein-like II"/>
    <property type="match status" value="1"/>
</dbReference>
<dbReference type="RefSeq" id="WP_167239963.1">
    <property type="nucleotide sequence ID" value="NZ_WHJF01000110.1"/>
</dbReference>
<keyword evidence="3" id="KW-0238">DNA-binding</keyword>
<dbReference type="Gene3D" id="1.10.10.10">
    <property type="entry name" value="Winged helix-like DNA-binding domain superfamily/Winged helix DNA-binding domain"/>
    <property type="match status" value="1"/>
</dbReference>
<dbReference type="InterPro" id="IPR000847">
    <property type="entry name" value="LysR_HTH_N"/>
</dbReference>
<evidence type="ECO:0000256" key="1">
    <source>
        <dbReference type="ARBA" id="ARBA00009437"/>
    </source>
</evidence>
<dbReference type="PANTHER" id="PTHR30537:SF71">
    <property type="entry name" value="TRANSCRIPTIONAL REGULATORY PROTEIN"/>
    <property type="match status" value="1"/>
</dbReference>
<keyword evidence="7" id="KW-1185">Reference proteome</keyword>
<dbReference type="EMBL" id="WHJF01000110">
    <property type="protein sequence ID" value="NHZ66048.1"/>
    <property type="molecule type" value="Genomic_DNA"/>
</dbReference>
<dbReference type="PANTHER" id="PTHR30537">
    <property type="entry name" value="HTH-TYPE TRANSCRIPTIONAL REGULATOR"/>
    <property type="match status" value="1"/>
</dbReference>
<feature type="domain" description="HTH lysR-type" evidence="5">
    <location>
        <begin position="1"/>
        <end position="58"/>
    </location>
</feature>
<accession>A0ABX0N111</accession>
<evidence type="ECO:0000256" key="2">
    <source>
        <dbReference type="ARBA" id="ARBA00023015"/>
    </source>
</evidence>
<keyword evidence="2" id="KW-0805">Transcription regulation</keyword>
<dbReference type="Pfam" id="PF00126">
    <property type="entry name" value="HTH_1"/>
    <property type="match status" value="1"/>
</dbReference>
<evidence type="ECO:0000313" key="7">
    <source>
        <dbReference type="Proteomes" id="UP000610594"/>
    </source>
</evidence>
<comment type="similarity">
    <text evidence="1">Belongs to the LysR transcriptional regulatory family.</text>
</comment>
<dbReference type="PROSITE" id="PS50931">
    <property type="entry name" value="HTH_LYSR"/>
    <property type="match status" value="1"/>
</dbReference>
<dbReference type="InterPro" id="IPR036388">
    <property type="entry name" value="WH-like_DNA-bd_sf"/>
</dbReference>
<dbReference type="InterPro" id="IPR058163">
    <property type="entry name" value="LysR-type_TF_proteobact-type"/>
</dbReference>
<organism evidence="6 7">
    <name type="scientific">Massilia genomosp. 1</name>
    <dbReference type="NCBI Taxonomy" id="2609280"/>
    <lineage>
        <taxon>Bacteria</taxon>
        <taxon>Pseudomonadati</taxon>
        <taxon>Pseudomonadota</taxon>
        <taxon>Betaproteobacteria</taxon>
        <taxon>Burkholderiales</taxon>
        <taxon>Oxalobacteraceae</taxon>
        <taxon>Telluria group</taxon>
        <taxon>Massilia</taxon>
    </lineage>
</organism>
<evidence type="ECO:0000313" key="6">
    <source>
        <dbReference type="EMBL" id="NHZ66048.1"/>
    </source>
</evidence>
<comment type="caution">
    <text evidence="6">The sequence shown here is derived from an EMBL/GenBank/DDBJ whole genome shotgun (WGS) entry which is preliminary data.</text>
</comment>
<dbReference type="Pfam" id="PF03466">
    <property type="entry name" value="LysR_substrate"/>
    <property type="match status" value="1"/>
</dbReference>
<dbReference type="Proteomes" id="UP000610594">
    <property type="component" value="Unassembled WGS sequence"/>
</dbReference>
<sequence length="318" mass="35082">MNKFVEMQLFVTVVDAGSMTEAARRLGTPKSVVSERLQQLERRLGIALLVRGRKMAITDPGQIFYAHCVRILAQVCEAEDAVLDAQASMRGQLRVAAPMAASVRYLGPMLAAFAARYPDLRMEIDLSDRYVNMHDENYDVAIRMGNLQDSTLVARPITINRHLVCASPAYLAARGMPLHPDQLGEHEGLLYGNREPQGTWQLQVNGKVESFRIRNRLCTDSGHQLLEAAKAGLGLAILPTFLAADAIAANELRIVMPSFSPSGGVVSAIYRQSHRASPKIRTLVNFLAEQIGDPPVWEQQIRAELDAIGTERSENPNQ</sequence>
<dbReference type="SUPFAM" id="SSF46785">
    <property type="entry name" value="Winged helix' DNA-binding domain"/>
    <property type="match status" value="1"/>
</dbReference>
<dbReference type="InterPro" id="IPR036390">
    <property type="entry name" value="WH_DNA-bd_sf"/>
</dbReference>
<dbReference type="InterPro" id="IPR005119">
    <property type="entry name" value="LysR_subst-bd"/>
</dbReference>
<proteinExistence type="inferred from homology"/>
<name>A0ABX0N111_9BURK</name>
<reference evidence="6 7" key="1">
    <citation type="submission" date="2019-10" db="EMBL/GenBank/DDBJ databases">
        <title>Taxonomy of Antarctic Massilia spp.: description of Massilia rubra sp. nov., Massilia aquatica sp. nov., Massilia mucilaginosa sp. nov., Massilia frigida sp. nov. isolated from streams, lakes and regoliths.</title>
        <authorList>
            <person name="Holochova P."/>
            <person name="Sedlacek I."/>
            <person name="Kralova S."/>
            <person name="Maslanova I."/>
            <person name="Busse H.-J."/>
            <person name="Stankova E."/>
            <person name="Vrbovska V."/>
            <person name="Kovarovic V."/>
            <person name="Bartak M."/>
            <person name="Svec P."/>
            <person name="Pantucek R."/>
        </authorList>
    </citation>
    <scope>NUCLEOTIDE SEQUENCE [LARGE SCALE GENOMIC DNA]</scope>
    <source>
        <strain evidence="6 7">CCM 8694</strain>
    </source>
</reference>
<dbReference type="CDD" id="cd08422">
    <property type="entry name" value="PBP2_CrgA_like"/>
    <property type="match status" value="1"/>
</dbReference>
<evidence type="ECO:0000256" key="3">
    <source>
        <dbReference type="ARBA" id="ARBA00023125"/>
    </source>
</evidence>
<dbReference type="Gene3D" id="3.40.190.290">
    <property type="match status" value="1"/>
</dbReference>
<protein>
    <submittedName>
        <fullName evidence="6">LysR family transcriptional regulator</fullName>
    </submittedName>
</protein>
<keyword evidence="4" id="KW-0804">Transcription</keyword>
<evidence type="ECO:0000256" key="4">
    <source>
        <dbReference type="ARBA" id="ARBA00023163"/>
    </source>
</evidence>
<gene>
    <name evidence="6" type="ORF">F1735_27775</name>
</gene>